<dbReference type="RefSeq" id="WP_057725829.1">
    <property type="nucleotide sequence ID" value="NZ_JYLM01000013.1"/>
</dbReference>
<evidence type="ECO:0000259" key="2">
    <source>
        <dbReference type="Pfam" id="PF12850"/>
    </source>
</evidence>
<dbReference type="InterPro" id="IPR024654">
    <property type="entry name" value="Calcineurin-like_PHP_lpxH"/>
</dbReference>
<sequence length="223" mass="24864">MKWLSENAIPLLSDVHGNVDGLLQALERIKCNGIQCPPLFLGDLFWTGMEERDPRAVLELVMSLPATGFIKGNTEDYLFSGWLDAWEPTDEENLRERATMLAFRSSLSNSEIAFIQGMPRTLSFEYGRSSCFVTHASPSDIEKGLTLTCTAEEWGQRMAQVSADVVITGHLHRPFSHRVNDVLHVCVGAIGRHGADYDGIIDYALLNETPSGISVVHDRFLQR</sequence>
<protein>
    <submittedName>
        <fullName evidence="3">Calcineurin-like phosphoesterase superfamily domain-containing protein</fullName>
    </submittedName>
</protein>
<feature type="domain" description="Calcineurin-like phosphoesterase" evidence="2">
    <location>
        <begin position="10"/>
        <end position="195"/>
    </location>
</feature>
<dbReference type="Proteomes" id="UP000183653">
    <property type="component" value="Chromosome I"/>
</dbReference>
<dbReference type="SUPFAM" id="SSF56300">
    <property type="entry name" value="Metallo-dependent phosphatases"/>
    <property type="match status" value="1"/>
</dbReference>
<evidence type="ECO:0000313" key="4">
    <source>
        <dbReference type="Proteomes" id="UP000183653"/>
    </source>
</evidence>
<dbReference type="OrthoDB" id="9800565at2"/>
<proteinExistence type="inferred from homology"/>
<evidence type="ECO:0000313" key="3">
    <source>
        <dbReference type="EMBL" id="SDU29157.1"/>
    </source>
</evidence>
<dbReference type="GO" id="GO:0016791">
    <property type="term" value="F:phosphatase activity"/>
    <property type="evidence" value="ECO:0007669"/>
    <property type="project" value="TreeGrafter"/>
</dbReference>
<accession>A0A1H2HB81</accession>
<dbReference type="Pfam" id="PF12850">
    <property type="entry name" value="Metallophos_2"/>
    <property type="match status" value="1"/>
</dbReference>
<dbReference type="EMBL" id="LT629782">
    <property type="protein sequence ID" value="SDU29157.1"/>
    <property type="molecule type" value="Genomic_DNA"/>
</dbReference>
<dbReference type="PANTHER" id="PTHR42850:SF2">
    <property type="entry name" value="BLL5683 PROTEIN"/>
    <property type="match status" value="1"/>
</dbReference>
<dbReference type="GO" id="GO:0005737">
    <property type="term" value="C:cytoplasm"/>
    <property type="evidence" value="ECO:0007669"/>
    <property type="project" value="TreeGrafter"/>
</dbReference>
<organism evidence="3 4">
    <name type="scientific">Pseudomonas orientalis</name>
    <dbReference type="NCBI Taxonomy" id="76758"/>
    <lineage>
        <taxon>Bacteria</taxon>
        <taxon>Pseudomonadati</taxon>
        <taxon>Pseudomonadota</taxon>
        <taxon>Gammaproteobacteria</taxon>
        <taxon>Pseudomonadales</taxon>
        <taxon>Pseudomonadaceae</taxon>
        <taxon>Pseudomonas</taxon>
    </lineage>
</organism>
<name>A0A1H2HB81_9PSED</name>
<dbReference type="InterPro" id="IPR029052">
    <property type="entry name" value="Metallo-depent_PP-like"/>
</dbReference>
<evidence type="ECO:0000256" key="1">
    <source>
        <dbReference type="ARBA" id="ARBA00008950"/>
    </source>
</evidence>
<dbReference type="AlphaFoldDB" id="A0A1H2HB81"/>
<dbReference type="PANTHER" id="PTHR42850">
    <property type="entry name" value="METALLOPHOSPHOESTERASE"/>
    <property type="match status" value="1"/>
</dbReference>
<dbReference type="Gene3D" id="3.60.21.10">
    <property type="match status" value="1"/>
</dbReference>
<dbReference type="InterPro" id="IPR050126">
    <property type="entry name" value="Ap4A_hydrolase"/>
</dbReference>
<reference evidence="3 4" key="1">
    <citation type="submission" date="2016-10" db="EMBL/GenBank/DDBJ databases">
        <authorList>
            <person name="Varghese N."/>
            <person name="Submissions S."/>
        </authorList>
    </citation>
    <scope>NUCLEOTIDE SEQUENCE [LARGE SCALE GENOMIC DNA]</scope>
    <source>
        <strain evidence="3 4">BS2775</strain>
    </source>
</reference>
<keyword evidence="4" id="KW-1185">Reference proteome</keyword>
<comment type="similarity">
    <text evidence="1">Belongs to the metallophosphoesterase superfamily. YfcE family.</text>
</comment>
<gene>
    <name evidence="3" type="ORF">SAMN04490197_4613</name>
</gene>